<evidence type="ECO:0000313" key="3">
    <source>
        <dbReference type="Proteomes" id="UP001169066"/>
    </source>
</evidence>
<reference evidence="2" key="1">
    <citation type="submission" date="2023-01" db="EMBL/GenBank/DDBJ databases">
        <title>Sulfurovum sp. XTW-4 genome assembly.</title>
        <authorList>
            <person name="Wang J."/>
        </authorList>
    </citation>
    <scope>NUCLEOTIDE SEQUENCE</scope>
    <source>
        <strain evidence="2">XTW-4</strain>
    </source>
</reference>
<feature type="transmembrane region" description="Helical" evidence="1">
    <location>
        <begin position="127"/>
        <end position="145"/>
    </location>
</feature>
<gene>
    <name evidence="2" type="ORF">PF327_06045</name>
</gene>
<dbReference type="EMBL" id="JAQIBC010000003">
    <property type="protein sequence ID" value="MDM5263753.1"/>
    <property type="molecule type" value="Genomic_DNA"/>
</dbReference>
<dbReference type="InterPro" id="IPR036249">
    <property type="entry name" value="Thioredoxin-like_sf"/>
</dbReference>
<dbReference type="Gene3D" id="3.40.30.10">
    <property type="entry name" value="Glutaredoxin"/>
    <property type="match status" value="1"/>
</dbReference>
<dbReference type="SUPFAM" id="SSF52833">
    <property type="entry name" value="Thioredoxin-like"/>
    <property type="match status" value="1"/>
</dbReference>
<dbReference type="Proteomes" id="UP001169066">
    <property type="component" value="Unassembled WGS sequence"/>
</dbReference>
<dbReference type="RefSeq" id="WP_289401722.1">
    <property type="nucleotide sequence ID" value="NZ_JAQIBC010000003.1"/>
</dbReference>
<sequence length="282" mass="31235">MYFFARVFLPFLLFVYIGIETYLRLQHTSLCGEVGCALAGELLRFDHIYLNYFGLAGVLSLIITGYRSLKSSFFETLFFVLLYSGIAFETTIISYQFIANPEPCLFCLSVFSSLLVIALFSQVKHFAVVLATVLFIFIGLNTLTIPQNRSFVTAPGLYLIQSATCSHCKKIKTYFSEHHIAYTPISAKEINARGFLKFVDISTIPVLIIKESSNMTILKGDQKIIAHFDAKNKEEVNPMPVQNSTLGLSSDFLAAGGDAGCALTITETPSCADDNTTPILQH</sequence>
<feature type="transmembrane region" description="Helical" evidence="1">
    <location>
        <begin position="103"/>
        <end position="120"/>
    </location>
</feature>
<feature type="transmembrane region" description="Helical" evidence="1">
    <location>
        <begin position="48"/>
        <end position="66"/>
    </location>
</feature>
<name>A0ABT7QRP4_9BACT</name>
<keyword evidence="1" id="KW-0812">Transmembrane</keyword>
<feature type="transmembrane region" description="Helical" evidence="1">
    <location>
        <begin position="7"/>
        <end position="25"/>
    </location>
</feature>
<organism evidence="2 3">
    <name type="scientific">Sulfurovum xiamenensis</name>
    <dbReference type="NCBI Taxonomy" id="3019066"/>
    <lineage>
        <taxon>Bacteria</taxon>
        <taxon>Pseudomonadati</taxon>
        <taxon>Campylobacterota</taxon>
        <taxon>Epsilonproteobacteria</taxon>
        <taxon>Campylobacterales</taxon>
        <taxon>Sulfurovaceae</taxon>
        <taxon>Sulfurovum</taxon>
    </lineage>
</organism>
<comment type="caution">
    <text evidence="2">The sequence shown here is derived from an EMBL/GenBank/DDBJ whole genome shotgun (WGS) entry which is preliminary data.</text>
</comment>
<proteinExistence type="predicted"/>
<keyword evidence="1" id="KW-0472">Membrane</keyword>
<keyword evidence="1" id="KW-1133">Transmembrane helix</keyword>
<feature type="transmembrane region" description="Helical" evidence="1">
    <location>
        <begin position="78"/>
        <end position="97"/>
    </location>
</feature>
<accession>A0ABT7QRP4</accession>
<evidence type="ECO:0008006" key="4">
    <source>
        <dbReference type="Google" id="ProtNLM"/>
    </source>
</evidence>
<protein>
    <recommendedName>
        <fullName evidence="4">Glutaredoxin</fullName>
    </recommendedName>
</protein>
<evidence type="ECO:0000313" key="2">
    <source>
        <dbReference type="EMBL" id="MDM5263753.1"/>
    </source>
</evidence>
<keyword evidence="3" id="KW-1185">Reference proteome</keyword>
<evidence type="ECO:0000256" key="1">
    <source>
        <dbReference type="SAM" id="Phobius"/>
    </source>
</evidence>